<comment type="caution">
    <text evidence="1">The sequence shown here is derived from an EMBL/GenBank/DDBJ whole genome shotgun (WGS) entry which is preliminary data.</text>
</comment>
<dbReference type="Pfam" id="PF20290">
    <property type="entry name" value="MC4"/>
    <property type="match status" value="1"/>
</dbReference>
<organism evidence="1 2">
    <name type="scientific">Clostridium chromiireducens</name>
    <dbReference type="NCBI Taxonomy" id="225345"/>
    <lineage>
        <taxon>Bacteria</taxon>
        <taxon>Bacillati</taxon>
        <taxon>Bacillota</taxon>
        <taxon>Clostridia</taxon>
        <taxon>Eubacteriales</taxon>
        <taxon>Clostridiaceae</taxon>
        <taxon>Clostridium</taxon>
    </lineage>
</organism>
<dbReference type="EMBL" id="WSRQ01000079">
    <property type="protein sequence ID" value="MVX66917.1"/>
    <property type="molecule type" value="Genomic_DNA"/>
</dbReference>
<proteinExistence type="predicted"/>
<sequence length="168" mass="19294">MQNNLPFIIPENDINLRLSRFLLIIDILAYTQRGKLVLNIDKLIIFDFLVKNPYILKQVLKVKGKTKIKLYKEEIGSVATLYPSKNAILDTNSSKILIKLMVLRKMVVVNKQSDELFFTLSDQGKALISEIKTDYIDRIKELCESMLVLRSISTNELKKIINPLIKGV</sequence>
<gene>
    <name evidence="1" type="ORF">GKZ28_24985</name>
</gene>
<name>A0A964RSB1_9CLOT</name>
<protein>
    <submittedName>
        <fullName evidence="1">Uncharacterized protein</fullName>
    </submittedName>
</protein>
<dbReference type="AlphaFoldDB" id="A0A964RSB1"/>
<dbReference type="RefSeq" id="WP_160361391.1">
    <property type="nucleotide sequence ID" value="NZ_WSRQ01000079.1"/>
</dbReference>
<accession>A0A964RSB1</accession>
<dbReference type="Proteomes" id="UP000656077">
    <property type="component" value="Unassembled WGS sequence"/>
</dbReference>
<evidence type="ECO:0000313" key="2">
    <source>
        <dbReference type="Proteomes" id="UP000656077"/>
    </source>
</evidence>
<dbReference type="InterPro" id="IPR046902">
    <property type="entry name" value="ABC-3C_MC4"/>
</dbReference>
<evidence type="ECO:0000313" key="1">
    <source>
        <dbReference type="EMBL" id="MVX66917.1"/>
    </source>
</evidence>
<reference evidence="1" key="1">
    <citation type="submission" date="2019-12" db="EMBL/GenBank/DDBJ databases">
        <title>Microbes associate with the intestines of laboratory mice.</title>
        <authorList>
            <person name="Navarre W."/>
            <person name="Wong E."/>
        </authorList>
    </citation>
    <scope>NUCLEOTIDE SEQUENCE</scope>
    <source>
        <strain evidence="1">NM79_F5</strain>
    </source>
</reference>